<reference evidence="1" key="1">
    <citation type="journal article" date="2020" name="Stud. Mycol.">
        <title>101 Dothideomycetes genomes: a test case for predicting lifestyles and emergence of pathogens.</title>
        <authorList>
            <person name="Haridas S."/>
            <person name="Albert R."/>
            <person name="Binder M."/>
            <person name="Bloem J."/>
            <person name="Labutti K."/>
            <person name="Salamov A."/>
            <person name="Andreopoulos B."/>
            <person name="Baker S."/>
            <person name="Barry K."/>
            <person name="Bills G."/>
            <person name="Bluhm B."/>
            <person name="Cannon C."/>
            <person name="Castanera R."/>
            <person name="Culley D."/>
            <person name="Daum C."/>
            <person name="Ezra D."/>
            <person name="Gonzalez J."/>
            <person name="Henrissat B."/>
            <person name="Kuo A."/>
            <person name="Liang C."/>
            <person name="Lipzen A."/>
            <person name="Lutzoni F."/>
            <person name="Magnuson J."/>
            <person name="Mondo S."/>
            <person name="Nolan M."/>
            <person name="Ohm R."/>
            <person name="Pangilinan J."/>
            <person name="Park H.-J."/>
            <person name="Ramirez L."/>
            <person name="Alfaro M."/>
            <person name="Sun H."/>
            <person name="Tritt A."/>
            <person name="Yoshinaga Y."/>
            <person name="Zwiers L.-H."/>
            <person name="Turgeon B."/>
            <person name="Goodwin S."/>
            <person name="Spatafora J."/>
            <person name="Crous P."/>
            <person name="Grigoriev I."/>
        </authorList>
    </citation>
    <scope>NUCLEOTIDE SEQUENCE</scope>
    <source>
        <strain evidence="1">Tuck. ex Michener</strain>
    </source>
</reference>
<accession>A0A6A6HCK2</accession>
<dbReference type="EMBL" id="ML991793">
    <property type="protein sequence ID" value="KAF2235230.1"/>
    <property type="molecule type" value="Genomic_DNA"/>
</dbReference>
<evidence type="ECO:0000313" key="1">
    <source>
        <dbReference type="EMBL" id="KAF2235230.1"/>
    </source>
</evidence>
<organism evidence="1 2">
    <name type="scientific">Viridothelium virens</name>
    <name type="common">Speckled blister lichen</name>
    <name type="synonym">Trypethelium virens</name>
    <dbReference type="NCBI Taxonomy" id="1048519"/>
    <lineage>
        <taxon>Eukaryota</taxon>
        <taxon>Fungi</taxon>
        <taxon>Dikarya</taxon>
        <taxon>Ascomycota</taxon>
        <taxon>Pezizomycotina</taxon>
        <taxon>Dothideomycetes</taxon>
        <taxon>Dothideomycetes incertae sedis</taxon>
        <taxon>Trypetheliales</taxon>
        <taxon>Trypetheliaceae</taxon>
        <taxon>Viridothelium</taxon>
    </lineage>
</organism>
<evidence type="ECO:0000313" key="2">
    <source>
        <dbReference type="Proteomes" id="UP000800092"/>
    </source>
</evidence>
<dbReference type="AlphaFoldDB" id="A0A6A6HCK2"/>
<proteinExistence type="predicted"/>
<protein>
    <submittedName>
        <fullName evidence="1">Uncharacterized protein</fullName>
    </submittedName>
</protein>
<keyword evidence="2" id="KW-1185">Reference proteome</keyword>
<name>A0A6A6HCK2_VIRVR</name>
<dbReference type="Proteomes" id="UP000800092">
    <property type="component" value="Unassembled WGS sequence"/>
</dbReference>
<gene>
    <name evidence="1" type="ORF">EV356DRAFT_131503</name>
</gene>
<sequence>MFRNLETEEHGTMVYRKDCETVGWSTVQWPELLRASVKRQDRACSTLAQVSVSSGSMSILLTEALDLHAVLWSAESETTASASSASPSRSPPRPAPYPKFDHGPYWSCFLGCLGFRLCYRTRTSNEQIVASAALAPTFQCRPITPSPLQVGLPIISRCFSFHFLLDASGLGVVEALQAAKADIRYPKAGRLGPWRGMRPCSSRSSTRRALFQPSRLDRRINLIPCPLLSSAVWC</sequence>